<accession>A0ABY8IA91</accession>
<evidence type="ECO:0000256" key="7">
    <source>
        <dbReference type="RuleBase" id="RU004453"/>
    </source>
</evidence>
<feature type="chain" id="PRO_5046487604" description="chitinase" evidence="8">
    <location>
        <begin position="28"/>
        <end position="441"/>
    </location>
</feature>
<keyword evidence="3 6" id="KW-0378">Hydrolase</keyword>
<dbReference type="PROSITE" id="PS01095">
    <property type="entry name" value="GH18_1"/>
    <property type="match status" value="1"/>
</dbReference>
<keyword evidence="4" id="KW-0624">Polysaccharide degradation</keyword>
<dbReference type="InterPro" id="IPR029070">
    <property type="entry name" value="Chitinase_insertion_sf"/>
</dbReference>
<keyword evidence="11" id="KW-1185">Reference proteome</keyword>
<dbReference type="InterPro" id="IPR050314">
    <property type="entry name" value="Glycosyl_Hydrlase_18"/>
</dbReference>
<dbReference type="SMART" id="SM00636">
    <property type="entry name" value="Glyco_18"/>
    <property type="match status" value="1"/>
</dbReference>
<dbReference type="PANTHER" id="PTHR11177:SF317">
    <property type="entry name" value="CHITINASE 12-RELATED"/>
    <property type="match status" value="1"/>
</dbReference>
<dbReference type="GO" id="GO:0016787">
    <property type="term" value="F:hydrolase activity"/>
    <property type="evidence" value="ECO:0007669"/>
    <property type="project" value="UniProtKB-KW"/>
</dbReference>
<dbReference type="Gene3D" id="3.10.50.10">
    <property type="match status" value="1"/>
</dbReference>
<name>A0ABY8IA91_9BURK</name>
<dbReference type="InterPro" id="IPR017853">
    <property type="entry name" value="GH"/>
</dbReference>
<evidence type="ECO:0000256" key="1">
    <source>
        <dbReference type="ARBA" id="ARBA00000822"/>
    </source>
</evidence>
<evidence type="ECO:0000256" key="5">
    <source>
        <dbReference type="ARBA" id="ARBA00023295"/>
    </source>
</evidence>
<dbReference type="SUPFAM" id="SSF51445">
    <property type="entry name" value="(Trans)glycosidases"/>
    <property type="match status" value="1"/>
</dbReference>
<dbReference type="RefSeq" id="WP_278317966.1">
    <property type="nucleotide sequence ID" value="NZ_CP121464.1"/>
</dbReference>
<sequence length="441" mass="47431">MTLHAMLACFACALPLAAASASPSAPAAPAFAPEVVAYYPGWKSADFPVNEHNIRAGNVSLIQYAFADICWDGEHGNPAPEGGGVSACLDAQGQPSRPANGSIVLPAPQADADNLRKLNALKQSHSRLRVLLSVGGWIWSNRFSDVAATPAARQAFIASALELVRRHGLDGVDIDWEHPATGGIPCIEGKLCHRADDKENYVRLASELRSAFEQAGKQDAGRHYLITIAAGAHASLSDDSDASPGWIVRLAAQLDWINLMTYDYRGVWDAESGQLAPLHADPADPQRDKQLYADATVTRFLRAGVPAAKLVLGVPFYGYGWKQCAAGPRGDGLYQPCEGAASGNDATPTFTYRYLQEQGYLAEGEGARGFQRHWNAASQVPYLYNRDSGVFISYEDAQSVAHKVRYIRDKGLRGGMFWELSGDAQHVLGTAMAPILKGAQP</sequence>
<dbReference type="PANTHER" id="PTHR11177">
    <property type="entry name" value="CHITINASE"/>
    <property type="match status" value="1"/>
</dbReference>
<keyword evidence="4" id="KW-0119">Carbohydrate metabolism</keyword>
<dbReference type="Proteomes" id="UP001219584">
    <property type="component" value="Chromosome"/>
</dbReference>
<evidence type="ECO:0000259" key="9">
    <source>
        <dbReference type="PROSITE" id="PS51910"/>
    </source>
</evidence>
<keyword evidence="8" id="KW-0732">Signal</keyword>
<keyword evidence="4" id="KW-0146">Chitin degradation</keyword>
<dbReference type="Pfam" id="PF00704">
    <property type="entry name" value="Glyco_hydro_18"/>
    <property type="match status" value="1"/>
</dbReference>
<evidence type="ECO:0000313" key="10">
    <source>
        <dbReference type="EMBL" id="WFR80978.1"/>
    </source>
</evidence>
<gene>
    <name evidence="10" type="ORF">P9875_07380</name>
</gene>
<dbReference type="InterPro" id="IPR011583">
    <property type="entry name" value="Chitinase_II/V-like_cat"/>
</dbReference>
<proteinExistence type="inferred from homology"/>
<dbReference type="InterPro" id="IPR001223">
    <property type="entry name" value="Glyco_hydro18_cat"/>
</dbReference>
<dbReference type="CDD" id="cd06548">
    <property type="entry name" value="GH18_chitinase"/>
    <property type="match status" value="1"/>
</dbReference>
<evidence type="ECO:0000256" key="4">
    <source>
        <dbReference type="ARBA" id="ARBA00023024"/>
    </source>
</evidence>
<protein>
    <recommendedName>
        <fullName evidence="2">chitinase</fullName>
        <ecNumber evidence="2">3.2.1.14</ecNumber>
    </recommendedName>
</protein>
<comment type="catalytic activity">
    <reaction evidence="1">
        <text>Random endo-hydrolysis of N-acetyl-beta-D-glucosaminide (1-&gt;4)-beta-linkages in chitin and chitodextrins.</text>
        <dbReference type="EC" id="3.2.1.14"/>
    </reaction>
</comment>
<feature type="signal peptide" evidence="8">
    <location>
        <begin position="1"/>
        <end position="27"/>
    </location>
</feature>
<dbReference type="InterPro" id="IPR001579">
    <property type="entry name" value="Glyco_hydro_18_chit_AS"/>
</dbReference>
<evidence type="ECO:0000256" key="6">
    <source>
        <dbReference type="RuleBase" id="RU000489"/>
    </source>
</evidence>
<organism evidence="10 11">
    <name type="scientific">Janthinobacterium rivuli</name>
    <dbReference type="NCBI Taxonomy" id="2751478"/>
    <lineage>
        <taxon>Bacteria</taxon>
        <taxon>Pseudomonadati</taxon>
        <taxon>Pseudomonadota</taxon>
        <taxon>Betaproteobacteria</taxon>
        <taxon>Burkholderiales</taxon>
        <taxon>Oxalobacteraceae</taxon>
        <taxon>Janthinobacterium</taxon>
    </lineage>
</organism>
<comment type="similarity">
    <text evidence="7">Belongs to the glycosyl hydrolase 18 family.</text>
</comment>
<dbReference type="PROSITE" id="PS51910">
    <property type="entry name" value="GH18_2"/>
    <property type="match status" value="1"/>
</dbReference>
<keyword evidence="5 6" id="KW-0326">Glycosidase</keyword>
<evidence type="ECO:0000256" key="3">
    <source>
        <dbReference type="ARBA" id="ARBA00022801"/>
    </source>
</evidence>
<reference evidence="10 11" key="1">
    <citation type="submission" date="2023-04" db="EMBL/GenBank/DDBJ databases">
        <title>Nanopore sequencing of Janthinobacterium from water.</title>
        <authorList>
            <person name="Ciuchcinski K."/>
            <person name="Rokowska A."/>
            <person name="Dziewit L."/>
        </authorList>
    </citation>
    <scope>NUCLEOTIDE SEQUENCE [LARGE SCALE GENOMIC DNA]</scope>
    <source>
        <strain evidence="10 11">DEMB2</strain>
    </source>
</reference>
<evidence type="ECO:0000256" key="2">
    <source>
        <dbReference type="ARBA" id="ARBA00012729"/>
    </source>
</evidence>
<feature type="domain" description="GH18" evidence="9">
    <location>
        <begin position="33"/>
        <end position="439"/>
    </location>
</feature>
<evidence type="ECO:0000313" key="11">
    <source>
        <dbReference type="Proteomes" id="UP001219584"/>
    </source>
</evidence>
<evidence type="ECO:0000256" key="8">
    <source>
        <dbReference type="SAM" id="SignalP"/>
    </source>
</evidence>
<dbReference type="EC" id="3.2.1.14" evidence="2"/>
<dbReference type="SUPFAM" id="SSF54556">
    <property type="entry name" value="Chitinase insertion domain"/>
    <property type="match status" value="1"/>
</dbReference>
<dbReference type="Gene3D" id="3.20.20.80">
    <property type="entry name" value="Glycosidases"/>
    <property type="match status" value="1"/>
</dbReference>
<dbReference type="EMBL" id="CP121464">
    <property type="protein sequence ID" value="WFR80978.1"/>
    <property type="molecule type" value="Genomic_DNA"/>
</dbReference>